<evidence type="ECO:0000313" key="3">
    <source>
        <dbReference type="Proteomes" id="UP000216052"/>
    </source>
</evidence>
<proteinExistence type="predicted"/>
<reference evidence="2" key="1">
    <citation type="submission" date="2024-05" db="EMBL/GenBank/DDBJ databases">
        <title>Isolation and characterization of Sporomusa carbonis sp. nov., a carboxydotrophic hydrogenogen in the genus of Sporomusa isolated from a charcoal burning pile.</title>
        <authorList>
            <person name="Boeer T."/>
            <person name="Rosenbaum F."/>
            <person name="Eysell L."/>
            <person name="Mueller V."/>
            <person name="Daniel R."/>
            <person name="Poehlein A."/>
        </authorList>
    </citation>
    <scope>NUCLEOTIDE SEQUENCE [LARGE SCALE GENOMIC DNA]</scope>
    <source>
        <strain evidence="2">DSM 3132</strain>
    </source>
</reference>
<dbReference type="EMBL" id="CP155571">
    <property type="protein sequence ID" value="XFO74933.1"/>
    <property type="molecule type" value="Genomic_DNA"/>
</dbReference>
<accession>A0ABZ3J9B5</accession>
<keyword evidence="3" id="KW-1185">Reference proteome</keyword>
<dbReference type="RefSeq" id="WP_245693063.1">
    <property type="nucleotide sequence ID" value="NZ_CP155571.1"/>
</dbReference>
<name>A0ABZ3J9B5_SPOA4</name>
<evidence type="ECO:0000259" key="1">
    <source>
        <dbReference type="Pfam" id="PF22548"/>
    </source>
</evidence>
<organism evidence="2 3">
    <name type="scientific">Sporomusa acidovorans (strain ATCC 49682 / DSM 3132 / Mol)</name>
    <dbReference type="NCBI Taxonomy" id="1123286"/>
    <lineage>
        <taxon>Bacteria</taxon>
        <taxon>Bacillati</taxon>
        <taxon>Bacillota</taxon>
        <taxon>Negativicutes</taxon>
        <taxon>Selenomonadales</taxon>
        <taxon>Sporomusaceae</taxon>
        <taxon>Sporomusa</taxon>
    </lineage>
</organism>
<evidence type="ECO:0000313" key="2">
    <source>
        <dbReference type="EMBL" id="XFO74933.1"/>
    </source>
</evidence>
<dbReference type="Proteomes" id="UP000216052">
    <property type="component" value="Chromosome"/>
</dbReference>
<dbReference type="InterPro" id="IPR054347">
    <property type="entry name" value="TOTE_primase"/>
</dbReference>
<protein>
    <recommendedName>
        <fullName evidence="1">TOTE conflict system primase domain-containing protein</fullName>
    </recommendedName>
</protein>
<sequence length="203" mass="22923">MCRKPAESCGRCPNKAYAALDEETIDDHLRGRGNFVAGIYPLLPDETCCFLAIDFDEGDWQKDVGALRDICREFSIPVAIERSRSGNGSHAWFFFKQPIPAATARRFGTALLTHSMSKRHEITFKSYDRLFPNQDTMPKGGLGNLIALPLQREPRSVNNSEFIDENYKSYEDQWAFLASLSRLSEDDIILFTTKLCNATNTVS</sequence>
<dbReference type="Pfam" id="PF22548">
    <property type="entry name" value="AEP-TOTE"/>
    <property type="match status" value="1"/>
</dbReference>
<gene>
    <name evidence="2" type="ORF">SPACI_050440</name>
</gene>
<feature type="domain" description="TOTE conflict system primase" evidence="1">
    <location>
        <begin position="1"/>
        <end position="188"/>
    </location>
</feature>